<evidence type="ECO:0000256" key="4">
    <source>
        <dbReference type="ARBA" id="ARBA00022729"/>
    </source>
</evidence>
<evidence type="ECO:0000256" key="8">
    <source>
        <dbReference type="SAM" id="SignalP"/>
    </source>
</evidence>
<proteinExistence type="inferred from homology"/>
<feature type="signal peptide" evidence="8">
    <location>
        <begin position="1"/>
        <end position="20"/>
    </location>
</feature>
<evidence type="ECO:0000256" key="3">
    <source>
        <dbReference type="ARBA" id="ARBA00022723"/>
    </source>
</evidence>
<protein>
    <submittedName>
        <fullName evidence="9">Feruloyl esterase</fullName>
    </submittedName>
</protein>
<dbReference type="Proteomes" id="UP000199392">
    <property type="component" value="Unassembled WGS sequence"/>
</dbReference>
<evidence type="ECO:0000256" key="2">
    <source>
        <dbReference type="ARBA" id="ARBA00022487"/>
    </source>
</evidence>
<keyword evidence="2" id="KW-0719">Serine esterase</keyword>
<dbReference type="PANTHER" id="PTHR33938:SF15">
    <property type="entry name" value="FERULOYL ESTERASE B-RELATED"/>
    <property type="match status" value="1"/>
</dbReference>
<evidence type="ECO:0000256" key="5">
    <source>
        <dbReference type="ARBA" id="ARBA00022801"/>
    </source>
</evidence>
<dbReference type="AlphaFoldDB" id="A0A1I6V071"/>
<keyword evidence="10" id="KW-1185">Reference proteome</keyword>
<dbReference type="InterPro" id="IPR011118">
    <property type="entry name" value="Tannase/feruloyl_esterase"/>
</dbReference>
<sequence length="519" mass="54761">MRFLAHGALLCSAIATGAQADEAGCAALANITRDGLKIAEAAWVPAGPDDDAGQDLPAYCKVTGVIDERRGVGDVLFGDRFELRLPEGWNGRFYFQGGGGLDGRVRPAFGGSQPTGEPAAVAEGYAVISTDAGHEDKDSSFGLDPEAREAWGYQALKDVAETGKALTTGYYGEAPHHSYLIGCSNGGRQGMMASQRFPELFDGIVAGAPVFRLSRSHVDTAWGLQKLTAIAPRDEAGHPILSRAFSNADLELLAQDIVQQCDARDGLADGLVLDPAGCDYDPSGLACSAGQDACLSAEKVETLKLLHEGSRDSAGERFYVAWSYDPAIAEAGWRSWRLGTSETPEPNAIKAGLSNNGIKYVFLTPPDPAFDIINFDFDSDPQRMEASAAFADATSTDLGAFRDAGGKILLYHGTGDAAISANDTARYMAALQADMGDVGDFARYFPVPGMGHCRGGPGPESFDVLQTIVGWVEEGRAPDRLIATGADLDGRSRPLCPWPTVATYDGSGPEADAASFVCK</sequence>
<evidence type="ECO:0000313" key="9">
    <source>
        <dbReference type="EMBL" id="SFT07082.1"/>
    </source>
</evidence>
<keyword evidence="3" id="KW-0479">Metal-binding</keyword>
<evidence type="ECO:0000256" key="7">
    <source>
        <dbReference type="ARBA" id="ARBA00023157"/>
    </source>
</evidence>
<gene>
    <name evidence="9" type="ORF">SAMN04488050_109171</name>
</gene>
<comment type="similarity">
    <text evidence="1">Belongs to the tannase family.</text>
</comment>
<keyword evidence="5" id="KW-0378">Hydrolase</keyword>
<dbReference type="Pfam" id="PF07519">
    <property type="entry name" value="Tannase"/>
    <property type="match status" value="1"/>
</dbReference>
<dbReference type="GO" id="GO:0052689">
    <property type="term" value="F:carboxylic ester hydrolase activity"/>
    <property type="evidence" value="ECO:0007669"/>
    <property type="project" value="UniProtKB-KW"/>
</dbReference>
<accession>A0A1I6V071</accession>
<reference evidence="10" key="1">
    <citation type="submission" date="2016-10" db="EMBL/GenBank/DDBJ databases">
        <authorList>
            <person name="Varghese N."/>
            <person name="Submissions S."/>
        </authorList>
    </citation>
    <scope>NUCLEOTIDE SEQUENCE [LARGE SCALE GENOMIC DNA]</scope>
    <source>
        <strain evidence="10">DSM 26894</strain>
    </source>
</reference>
<evidence type="ECO:0000256" key="6">
    <source>
        <dbReference type="ARBA" id="ARBA00022837"/>
    </source>
</evidence>
<dbReference type="GO" id="GO:0046872">
    <property type="term" value="F:metal ion binding"/>
    <property type="evidence" value="ECO:0007669"/>
    <property type="project" value="UniProtKB-KW"/>
</dbReference>
<dbReference type="STRING" id="311180.SAMN04488050_109171"/>
<keyword evidence="6" id="KW-0106">Calcium</keyword>
<organism evidence="9 10">
    <name type="scientific">Alloyangia pacifica</name>
    <dbReference type="NCBI Taxonomy" id="311180"/>
    <lineage>
        <taxon>Bacteria</taxon>
        <taxon>Pseudomonadati</taxon>
        <taxon>Pseudomonadota</taxon>
        <taxon>Alphaproteobacteria</taxon>
        <taxon>Rhodobacterales</taxon>
        <taxon>Roseobacteraceae</taxon>
        <taxon>Alloyangia</taxon>
    </lineage>
</organism>
<keyword evidence="7" id="KW-1015">Disulfide bond</keyword>
<keyword evidence="4 8" id="KW-0732">Signal</keyword>
<dbReference type="Gene3D" id="3.40.50.1820">
    <property type="entry name" value="alpha/beta hydrolase"/>
    <property type="match status" value="1"/>
</dbReference>
<dbReference type="RefSeq" id="WP_092429470.1">
    <property type="nucleotide sequence ID" value="NZ_FNCL01000014.1"/>
</dbReference>
<feature type="chain" id="PRO_5011573329" evidence="8">
    <location>
        <begin position="21"/>
        <end position="519"/>
    </location>
</feature>
<evidence type="ECO:0000313" key="10">
    <source>
        <dbReference type="Proteomes" id="UP000199392"/>
    </source>
</evidence>
<dbReference type="OrthoDB" id="7197884at2"/>
<evidence type="ECO:0000256" key="1">
    <source>
        <dbReference type="ARBA" id="ARBA00006249"/>
    </source>
</evidence>
<dbReference type="EMBL" id="FOZW01000009">
    <property type="protein sequence ID" value="SFT07082.1"/>
    <property type="molecule type" value="Genomic_DNA"/>
</dbReference>
<dbReference type="PANTHER" id="PTHR33938">
    <property type="entry name" value="FERULOYL ESTERASE B-RELATED"/>
    <property type="match status" value="1"/>
</dbReference>
<dbReference type="InterPro" id="IPR029058">
    <property type="entry name" value="AB_hydrolase_fold"/>
</dbReference>
<dbReference type="SUPFAM" id="SSF53474">
    <property type="entry name" value="alpha/beta-Hydrolases"/>
    <property type="match status" value="1"/>
</dbReference>
<name>A0A1I6V071_9RHOB</name>